<evidence type="ECO:0000313" key="2">
    <source>
        <dbReference type="Proteomes" id="UP000054248"/>
    </source>
</evidence>
<dbReference type="GO" id="GO:0005634">
    <property type="term" value="C:nucleus"/>
    <property type="evidence" value="ECO:0007669"/>
    <property type="project" value="TreeGrafter"/>
</dbReference>
<dbReference type="SUPFAM" id="SSF82199">
    <property type="entry name" value="SET domain"/>
    <property type="match status" value="1"/>
</dbReference>
<dbReference type="PANTHER" id="PTHR13271:SF147">
    <property type="entry name" value="PROTEIN-LYSINE N-METHYLTRANSFERASE EFM1-RELATED"/>
    <property type="match status" value="1"/>
</dbReference>
<dbReference type="Proteomes" id="UP000054248">
    <property type="component" value="Unassembled WGS sequence"/>
</dbReference>
<dbReference type="AlphaFoldDB" id="A0A0C3MDT6"/>
<dbReference type="STRING" id="1051891.A0A0C3MDT6"/>
<dbReference type="InterPro" id="IPR046341">
    <property type="entry name" value="SET_dom_sf"/>
</dbReference>
<dbReference type="InterPro" id="IPR050600">
    <property type="entry name" value="SETD3_SETD6_MTase"/>
</dbReference>
<name>A0A0C3MDT6_9AGAM</name>
<evidence type="ECO:0008006" key="3">
    <source>
        <dbReference type="Google" id="ProtNLM"/>
    </source>
</evidence>
<reference evidence="1 2" key="1">
    <citation type="submission" date="2014-04" db="EMBL/GenBank/DDBJ databases">
        <authorList>
            <consortium name="DOE Joint Genome Institute"/>
            <person name="Kuo A."/>
            <person name="Girlanda M."/>
            <person name="Perotto S."/>
            <person name="Kohler A."/>
            <person name="Nagy L.G."/>
            <person name="Floudas D."/>
            <person name="Copeland A."/>
            <person name="Barry K.W."/>
            <person name="Cichocki N."/>
            <person name="Veneault-Fourrey C."/>
            <person name="LaButti K."/>
            <person name="Lindquist E.A."/>
            <person name="Lipzen A."/>
            <person name="Lundell T."/>
            <person name="Morin E."/>
            <person name="Murat C."/>
            <person name="Sun H."/>
            <person name="Tunlid A."/>
            <person name="Henrissat B."/>
            <person name="Grigoriev I.V."/>
            <person name="Hibbett D.S."/>
            <person name="Martin F."/>
            <person name="Nordberg H.P."/>
            <person name="Cantor M.N."/>
            <person name="Hua S.X."/>
        </authorList>
    </citation>
    <scope>NUCLEOTIDE SEQUENCE [LARGE SCALE GENOMIC DNA]</scope>
    <source>
        <strain evidence="1 2">MUT 4182</strain>
    </source>
</reference>
<evidence type="ECO:0000313" key="1">
    <source>
        <dbReference type="EMBL" id="KIO31912.1"/>
    </source>
</evidence>
<sequence length="446" mass="49172">LTEPASFAKLRIWAKENGGFIHPALRFMPTADGSKVVAMDNIPPHSPVLSCPFSLAITPETSSAALNTWLQRTAKAEDSLIWEQSTQNWTERMFICSYIVTHWLARDSGLLESAPELRHFPYLETLPPFRLLSNSLTFCDAEMELLKGTNLYGATIDRRNELLEQCQRCQSVFKRYIPNLADGFTFERYQTAAIYISSRSFPSILLSPNPSLAPTASSPSHPILLPLLDSLNHERSTPVTWMVDGMANAGSPISRPASGVPSGELAVSIVVGSEIQAESEVLNNYGPKPNSELILGYGFALPVNPDDTVILQLGGSPTKWEITRKGRIGTADALDGIFQEAFGRLLIAWKVDMKEELGPEWDGNHEDEEFEVDMVYMRKDAALMLLEASRSRLEGLLGAKEKLDSLSAEPSPTSSVRAEVLRMLSYYVEGNSYNGLGHSLDGSIAF</sequence>
<dbReference type="PANTHER" id="PTHR13271">
    <property type="entry name" value="UNCHARACTERIZED PUTATIVE METHYLTRANSFERASE"/>
    <property type="match status" value="1"/>
</dbReference>
<organism evidence="1 2">
    <name type="scientific">Tulasnella calospora MUT 4182</name>
    <dbReference type="NCBI Taxonomy" id="1051891"/>
    <lineage>
        <taxon>Eukaryota</taxon>
        <taxon>Fungi</taxon>
        <taxon>Dikarya</taxon>
        <taxon>Basidiomycota</taxon>
        <taxon>Agaricomycotina</taxon>
        <taxon>Agaricomycetes</taxon>
        <taxon>Cantharellales</taxon>
        <taxon>Tulasnellaceae</taxon>
        <taxon>Tulasnella</taxon>
    </lineage>
</organism>
<reference evidence="2" key="2">
    <citation type="submission" date="2015-01" db="EMBL/GenBank/DDBJ databases">
        <title>Evolutionary Origins and Diversification of the Mycorrhizal Mutualists.</title>
        <authorList>
            <consortium name="DOE Joint Genome Institute"/>
            <consortium name="Mycorrhizal Genomics Consortium"/>
            <person name="Kohler A."/>
            <person name="Kuo A."/>
            <person name="Nagy L.G."/>
            <person name="Floudas D."/>
            <person name="Copeland A."/>
            <person name="Barry K.W."/>
            <person name="Cichocki N."/>
            <person name="Veneault-Fourrey C."/>
            <person name="LaButti K."/>
            <person name="Lindquist E.A."/>
            <person name="Lipzen A."/>
            <person name="Lundell T."/>
            <person name="Morin E."/>
            <person name="Murat C."/>
            <person name="Riley R."/>
            <person name="Ohm R."/>
            <person name="Sun H."/>
            <person name="Tunlid A."/>
            <person name="Henrissat B."/>
            <person name="Grigoriev I.V."/>
            <person name="Hibbett D.S."/>
            <person name="Martin F."/>
        </authorList>
    </citation>
    <scope>NUCLEOTIDE SEQUENCE [LARGE SCALE GENOMIC DNA]</scope>
    <source>
        <strain evidence="2">MUT 4182</strain>
    </source>
</reference>
<gene>
    <name evidence="1" type="ORF">M407DRAFT_67389</name>
</gene>
<keyword evidence="2" id="KW-1185">Reference proteome</keyword>
<dbReference type="HOGENOM" id="CLU_048453_0_0_1"/>
<dbReference type="EMBL" id="KN822959">
    <property type="protein sequence ID" value="KIO31912.1"/>
    <property type="molecule type" value="Genomic_DNA"/>
</dbReference>
<dbReference type="Gene3D" id="3.90.1410.10">
    <property type="entry name" value="set domain protein methyltransferase, domain 1"/>
    <property type="match status" value="1"/>
</dbReference>
<dbReference type="GO" id="GO:0016279">
    <property type="term" value="F:protein-lysine N-methyltransferase activity"/>
    <property type="evidence" value="ECO:0007669"/>
    <property type="project" value="TreeGrafter"/>
</dbReference>
<feature type="non-terminal residue" evidence="1">
    <location>
        <position position="1"/>
    </location>
</feature>
<dbReference type="OrthoDB" id="42889at2759"/>
<proteinExistence type="predicted"/>
<protein>
    <recommendedName>
        <fullName evidence="3">SET domain-containing protein</fullName>
    </recommendedName>
</protein>
<accession>A0A0C3MDT6</accession>